<reference evidence="14" key="1">
    <citation type="submission" date="2016-11" db="EMBL/GenBank/DDBJ databases">
        <authorList>
            <person name="Varghese N."/>
            <person name="Submissions S."/>
        </authorList>
    </citation>
    <scope>NUCLEOTIDE SEQUENCE [LARGE SCALE GENOMIC DNA]</scope>
    <source>
        <strain evidence="14">CGMCC 1.8995</strain>
    </source>
</reference>
<evidence type="ECO:0000256" key="5">
    <source>
        <dbReference type="ARBA" id="ARBA00022842"/>
    </source>
</evidence>
<dbReference type="OrthoDB" id="9810880at2"/>
<dbReference type="Proteomes" id="UP000184520">
    <property type="component" value="Unassembled WGS sequence"/>
</dbReference>
<evidence type="ECO:0000256" key="9">
    <source>
        <dbReference type="ARBA" id="ARBA00047883"/>
    </source>
</evidence>
<evidence type="ECO:0000256" key="8">
    <source>
        <dbReference type="ARBA" id="ARBA00047851"/>
    </source>
</evidence>
<dbReference type="CDD" id="cd00564">
    <property type="entry name" value="TMP_TenI"/>
    <property type="match status" value="1"/>
</dbReference>
<evidence type="ECO:0000256" key="7">
    <source>
        <dbReference type="ARBA" id="ARBA00047334"/>
    </source>
</evidence>
<gene>
    <name evidence="13" type="ORF">SAMN05216361_0228</name>
</gene>
<dbReference type="GO" id="GO:0009228">
    <property type="term" value="P:thiamine biosynthetic process"/>
    <property type="evidence" value="ECO:0007669"/>
    <property type="project" value="UniProtKB-KW"/>
</dbReference>
<evidence type="ECO:0000313" key="14">
    <source>
        <dbReference type="Proteomes" id="UP000184520"/>
    </source>
</evidence>
<dbReference type="SUPFAM" id="SSF51391">
    <property type="entry name" value="Thiamin phosphate synthase"/>
    <property type="match status" value="1"/>
</dbReference>
<keyword evidence="4" id="KW-0479">Metal-binding</keyword>
<dbReference type="PANTHER" id="PTHR20857">
    <property type="entry name" value="THIAMINE-PHOSPHATE PYROPHOSPHORYLASE"/>
    <property type="match status" value="1"/>
</dbReference>
<dbReference type="AlphaFoldDB" id="A0A1M5E2P7"/>
<evidence type="ECO:0000256" key="3">
    <source>
        <dbReference type="ARBA" id="ARBA00022679"/>
    </source>
</evidence>
<evidence type="ECO:0000256" key="1">
    <source>
        <dbReference type="ARBA" id="ARBA00001946"/>
    </source>
</evidence>
<dbReference type="GO" id="GO:0005737">
    <property type="term" value="C:cytoplasm"/>
    <property type="evidence" value="ECO:0007669"/>
    <property type="project" value="TreeGrafter"/>
</dbReference>
<dbReference type="PANTHER" id="PTHR20857:SF15">
    <property type="entry name" value="THIAMINE-PHOSPHATE SYNTHASE"/>
    <property type="match status" value="1"/>
</dbReference>
<dbReference type="InterPro" id="IPR036206">
    <property type="entry name" value="ThiamineP_synth_sf"/>
</dbReference>
<keyword evidence="3 10" id="KW-0808">Transferase</keyword>
<dbReference type="RefSeq" id="WP_073316688.1">
    <property type="nucleotide sequence ID" value="NZ_FQWD01000001.1"/>
</dbReference>
<evidence type="ECO:0000313" key="13">
    <source>
        <dbReference type="EMBL" id="SHF73456.1"/>
    </source>
</evidence>
<proteinExistence type="inferred from homology"/>
<comment type="catalytic activity">
    <reaction evidence="7 10">
        <text>4-methyl-5-(2-phosphooxyethyl)-thiazole + 4-amino-2-methyl-5-(diphosphooxymethyl)pyrimidine + H(+) = thiamine phosphate + diphosphate</text>
        <dbReference type="Rhea" id="RHEA:22328"/>
        <dbReference type="ChEBI" id="CHEBI:15378"/>
        <dbReference type="ChEBI" id="CHEBI:33019"/>
        <dbReference type="ChEBI" id="CHEBI:37575"/>
        <dbReference type="ChEBI" id="CHEBI:57841"/>
        <dbReference type="ChEBI" id="CHEBI:58296"/>
        <dbReference type="EC" id="2.5.1.3"/>
    </reaction>
</comment>
<evidence type="ECO:0000256" key="11">
    <source>
        <dbReference type="RuleBase" id="RU004253"/>
    </source>
</evidence>
<organism evidence="13 14">
    <name type="scientific">Marisediminitalea aggregata</name>
    <dbReference type="NCBI Taxonomy" id="634436"/>
    <lineage>
        <taxon>Bacteria</taxon>
        <taxon>Pseudomonadati</taxon>
        <taxon>Pseudomonadota</taxon>
        <taxon>Gammaproteobacteria</taxon>
        <taxon>Alteromonadales</taxon>
        <taxon>Alteromonadaceae</taxon>
        <taxon>Marisediminitalea</taxon>
    </lineage>
</organism>
<dbReference type="EC" id="2.5.1.3" evidence="10"/>
<dbReference type="GO" id="GO:0009229">
    <property type="term" value="P:thiamine diphosphate biosynthetic process"/>
    <property type="evidence" value="ECO:0007669"/>
    <property type="project" value="UniProtKB-UniPathway"/>
</dbReference>
<evidence type="ECO:0000256" key="4">
    <source>
        <dbReference type="ARBA" id="ARBA00022723"/>
    </source>
</evidence>
<evidence type="ECO:0000256" key="10">
    <source>
        <dbReference type="RuleBase" id="RU003826"/>
    </source>
</evidence>
<name>A0A1M5E2P7_9ALTE</name>
<comment type="cofactor">
    <cofactor evidence="1">
        <name>Mg(2+)</name>
        <dbReference type="ChEBI" id="CHEBI:18420"/>
    </cofactor>
</comment>
<keyword evidence="6 10" id="KW-0784">Thiamine biosynthesis</keyword>
<comment type="similarity">
    <text evidence="10">Belongs to the thiamine-phosphate synthase family.</text>
</comment>
<dbReference type="EMBL" id="FQWD01000001">
    <property type="protein sequence ID" value="SHF73456.1"/>
    <property type="molecule type" value="Genomic_DNA"/>
</dbReference>
<keyword evidence="14" id="KW-1185">Reference proteome</keyword>
<dbReference type="GO" id="GO:0046872">
    <property type="term" value="F:metal ion binding"/>
    <property type="evidence" value="ECO:0007669"/>
    <property type="project" value="UniProtKB-KW"/>
</dbReference>
<comment type="pathway">
    <text evidence="2 11">Cofactor biosynthesis; thiamine diphosphate biosynthesis; thiamine phosphate from 4-amino-2-methyl-5-diphosphomethylpyrimidine and 4-methyl-5-(2-phosphoethyl)-thiazole: step 1/1.</text>
</comment>
<protein>
    <recommendedName>
        <fullName evidence="10">Thiamine-phosphate synthase</fullName>
        <ecNumber evidence="10">2.5.1.3</ecNumber>
    </recommendedName>
    <alternativeName>
        <fullName evidence="10">Thiamine-phosphate pyrophosphorylase</fullName>
    </alternativeName>
</protein>
<evidence type="ECO:0000256" key="6">
    <source>
        <dbReference type="ARBA" id="ARBA00022977"/>
    </source>
</evidence>
<evidence type="ECO:0000259" key="12">
    <source>
        <dbReference type="Pfam" id="PF02581"/>
    </source>
</evidence>
<dbReference type="Pfam" id="PF02581">
    <property type="entry name" value="TMP-TENI"/>
    <property type="match status" value="1"/>
</dbReference>
<dbReference type="STRING" id="634436.SAMN05216361_0228"/>
<comment type="catalytic activity">
    <reaction evidence="8 10">
        <text>2-(2-carboxy-4-methylthiazol-5-yl)ethyl phosphate + 4-amino-2-methyl-5-(diphosphooxymethyl)pyrimidine + 2 H(+) = thiamine phosphate + CO2 + diphosphate</text>
        <dbReference type="Rhea" id="RHEA:47848"/>
        <dbReference type="ChEBI" id="CHEBI:15378"/>
        <dbReference type="ChEBI" id="CHEBI:16526"/>
        <dbReference type="ChEBI" id="CHEBI:33019"/>
        <dbReference type="ChEBI" id="CHEBI:37575"/>
        <dbReference type="ChEBI" id="CHEBI:57841"/>
        <dbReference type="ChEBI" id="CHEBI:62890"/>
        <dbReference type="EC" id="2.5.1.3"/>
    </reaction>
</comment>
<dbReference type="GO" id="GO:0004789">
    <property type="term" value="F:thiamine-phosphate diphosphorylase activity"/>
    <property type="evidence" value="ECO:0007669"/>
    <property type="project" value="UniProtKB-EC"/>
</dbReference>
<dbReference type="Gene3D" id="3.20.20.70">
    <property type="entry name" value="Aldolase class I"/>
    <property type="match status" value="1"/>
</dbReference>
<dbReference type="NCBIfam" id="NF000734">
    <property type="entry name" value="PRK00043.1-5"/>
    <property type="match status" value="1"/>
</dbReference>
<dbReference type="InterPro" id="IPR013785">
    <property type="entry name" value="Aldolase_TIM"/>
</dbReference>
<dbReference type="InterPro" id="IPR034291">
    <property type="entry name" value="TMP_synthase"/>
</dbReference>
<dbReference type="NCBIfam" id="TIGR00693">
    <property type="entry name" value="thiE"/>
    <property type="match status" value="1"/>
</dbReference>
<evidence type="ECO:0000256" key="2">
    <source>
        <dbReference type="ARBA" id="ARBA00005165"/>
    </source>
</evidence>
<feature type="domain" description="Thiamine phosphate synthase/TenI" evidence="12">
    <location>
        <begin position="14"/>
        <end position="182"/>
    </location>
</feature>
<keyword evidence="5" id="KW-0460">Magnesium</keyword>
<accession>A0A1M5E2P7</accession>
<sequence>MTKTLSSFYPIFDSADWIERLVPLGIKLVQLRIKDLPEDDIAQHIRRSQAVCRQHNCTLIINDYWQLAMSMGCEWVHLGQEDLDTADIDAIRAAGLRLGISTHDHQELKRALALSPDYVALGPVYPTILKKMKWHEQGLDRVAEWKALVGDVPLVAIGGMSVDRAALAFSVGADIVAAVTDITLHADPALRVKQWLEACS</sequence>
<dbReference type="InterPro" id="IPR022998">
    <property type="entry name" value="ThiamineP_synth_TenI"/>
</dbReference>
<comment type="catalytic activity">
    <reaction evidence="9 10">
        <text>2-[(2R,5Z)-2-carboxy-4-methylthiazol-5(2H)-ylidene]ethyl phosphate + 4-amino-2-methyl-5-(diphosphooxymethyl)pyrimidine + 2 H(+) = thiamine phosphate + CO2 + diphosphate</text>
        <dbReference type="Rhea" id="RHEA:47844"/>
        <dbReference type="ChEBI" id="CHEBI:15378"/>
        <dbReference type="ChEBI" id="CHEBI:16526"/>
        <dbReference type="ChEBI" id="CHEBI:33019"/>
        <dbReference type="ChEBI" id="CHEBI:37575"/>
        <dbReference type="ChEBI" id="CHEBI:57841"/>
        <dbReference type="ChEBI" id="CHEBI:62899"/>
        <dbReference type="EC" id="2.5.1.3"/>
    </reaction>
</comment>
<dbReference type="UniPathway" id="UPA00060">
    <property type="reaction ID" value="UER00141"/>
</dbReference>